<proteinExistence type="predicted"/>
<sequence>MLLVTLLTLIALLGLTQALPLDDVESSLSPVTSELADGNGRVVFDQRQTGKYNIHVSIKDVAIIEVGQNDLSDGAYNDAEDYYYDDSALTIKPIKFSTEAIGSSTSSSISSSASTTEAAATTSTEHHIHSTTTESPTATTLKESTMTTVAPSLSSLNGSSAYSSNLLADIAASRIRPKSRLNNLMIVETPIGGARPAAVPHLPHPRSKDIPIMAAAAVTRPSQPQAIEYTPPQGHNSPIFKVKVQRSAVAPNKKPAARCRSHQTRNAQGKCGDSIYRRLYSMLMGLNIPGLVGAPPHAAATAVDAA</sequence>
<feature type="compositionally biased region" description="Low complexity" evidence="1">
    <location>
        <begin position="103"/>
        <end position="123"/>
    </location>
</feature>
<accession>A0AAU9G564</accession>
<feature type="compositionally biased region" description="Low complexity" evidence="1">
    <location>
        <begin position="130"/>
        <end position="140"/>
    </location>
</feature>
<dbReference type="Proteomes" id="UP001500889">
    <property type="component" value="Chromosome E"/>
</dbReference>
<organism evidence="3 4">
    <name type="scientific">Drosophila madeirensis</name>
    <name type="common">Fruit fly</name>
    <dbReference type="NCBI Taxonomy" id="30013"/>
    <lineage>
        <taxon>Eukaryota</taxon>
        <taxon>Metazoa</taxon>
        <taxon>Ecdysozoa</taxon>
        <taxon>Arthropoda</taxon>
        <taxon>Hexapoda</taxon>
        <taxon>Insecta</taxon>
        <taxon>Pterygota</taxon>
        <taxon>Neoptera</taxon>
        <taxon>Endopterygota</taxon>
        <taxon>Diptera</taxon>
        <taxon>Brachycera</taxon>
        <taxon>Muscomorpha</taxon>
        <taxon>Ephydroidea</taxon>
        <taxon>Drosophilidae</taxon>
        <taxon>Drosophila</taxon>
        <taxon>Sophophora</taxon>
    </lineage>
</organism>
<reference evidence="3 4" key="1">
    <citation type="submission" date="2024-02" db="EMBL/GenBank/DDBJ databases">
        <title>A chromosome-level genome assembly of Drosophila madeirensis, a fruit fly species endemic to Madeira island.</title>
        <authorList>
            <person name="Tomihara K."/>
            <person name="Llopart A."/>
            <person name="Yamamoto D."/>
        </authorList>
    </citation>
    <scope>NUCLEOTIDE SEQUENCE [LARGE SCALE GENOMIC DNA]</scope>
    <source>
        <strain evidence="3 4">RF1</strain>
    </source>
</reference>
<dbReference type="AlphaFoldDB" id="A0AAU9G564"/>
<keyword evidence="2" id="KW-0732">Signal</keyword>
<feature type="chain" id="PRO_5043784534" evidence="2">
    <location>
        <begin position="19"/>
        <end position="306"/>
    </location>
</feature>
<feature type="region of interest" description="Disordered" evidence="1">
    <location>
        <begin position="103"/>
        <end position="146"/>
    </location>
</feature>
<protein>
    <submittedName>
        <fullName evidence="3">Uncharacterized protein</fullName>
    </submittedName>
</protein>
<dbReference type="EMBL" id="AP029267">
    <property type="protein sequence ID" value="BFG03587.1"/>
    <property type="molecule type" value="Genomic_DNA"/>
</dbReference>
<evidence type="ECO:0000256" key="1">
    <source>
        <dbReference type="SAM" id="MobiDB-lite"/>
    </source>
</evidence>
<gene>
    <name evidence="3" type="ORF">DMAD_02814</name>
</gene>
<name>A0AAU9G564_DROMD</name>
<evidence type="ECO:0000313" key="4">
    <source>
        <dbReference type="Proteomes" id="UP001500889"/>
    </source>
</evidence>
<evidence type="ECO:0000256" key="2">
    <source>
        <dbReference type="SAM" id="SignalP"/>
    </source>
</evidence>
<feature type="signal peptide" evidence="2">
    <location>
        <begin position="1"/>
        <end position="18"/>
    </location>
</feature>
<keyword evidence="4" id="KW-1185">Reference proteome</keyword>
<evidence type="ECO:0000313" key="3">
    <source>
        <dbReference type="EMBL" id="BFG03587.1"/>
    </source>
</evidence>